<organism evidence="1 2">
    <name type="scientific">Streptomyces boetiae</name>
    <dbReference type="NCBI Taxonomy" id="3075541"/>
    <lineage>
        <taxon>Bacteria</taxon>
        <taxon>Bacillati</taxon>
        <taxon>Actinomycetota</taxon>
        <taxon>Actinomycetes</taxon>
        <taxon>Kitasatosporales</taxon>
        <taxon>Streptomycetaceae</taxon>
        <taxon>Streptomyces</taxon>
    </lineage>
</organism>
<dbReference type="Gene3D" id="1.10.10.10">
    <property type="entry name" value="Winged helix-like DNA-binding domain superfamily/Winged helix DNA-binding domain"/>
    <property type="match status" value="1"/>
</dbReference>
<evidence type="ECO:0000313" key="2">
    <source>
        <dbReference type="Proteomes" id="UP001183388"/>
    </source>
</evidence>
<evidence type="ECO:0000313" key="1">
    <source>
        <dbReference type="EMBL" id="MDT0306167.1"/>
    </source>
</evidence>
<protein>
    <submittedName>
        <fullName evidence="1">Helix-turn-helix domain-containing protein</fullName>
    </submittedName>
</protein>
<comment type="caution">
    <text evidence="1">The sequence shown here is derived from an EMBL/GenBank/DDBJ whole genome shotgun (WGS) entry which is preliminary data.</text>
</comment>
<accession>A0ABU2L3N0</accession>
<proteinExistence type="predicted"/>
<gene>
    <name evidence="1" type="ORF">RM780_04215</name>
</gene>
<dbReference type="InterPro" id="IPR036388">
    <property type="entry name" value="WH-like_DNA-bd_sf"/>
</dbReference>
<dbReference type="SUPFAM" id="SSF46689">
    <property type="entry name" value="Homeodomain-like"/>
    <property type="match status" value="1"/>
</dbReference>
<name>A0ABU2L3N0_9ACTN</name>
<reference evidence="2" key="1">
    <citation type="submission" date="2023-07" db="EMBL/GenBank/DDBJ databases">
        <title>30 novel species of actinomycetes from the DSMZ collection.</title>
        <authorList>
            <person name="Nouioui I."/>
        </authorList>
    </citation>
    <scope>NUCLEOTIDE SEQUENCE [LARGE SCALE GENOMIC DNA]</scope>
    <source>
        <strain evidence="2">DSM 44917</strain>
    </source>
</reference>
<dbReference type="InterPro" id="IPR009057">
    <property type="entry name" value="Homeodomain-like_sf"/>
</dbReference>
<dbReference type="Proteomes" id="UP001183388">
    <property type="component" value="Unassembled WGS sequence"/>
</dbReference>
<dbReference type="Pfam" id="PF13384">
    <property type="entry name" value="HTH_23"/>
    <property type="match status" value="1"/>
</dbReference>
<dbReference type="EMBL" id="JAVREN010000004">
    <property type="protein sequence ID" value="MDT0306167.1"/>
    <property type="molecule type" value="Genomic_DNA"/>
</dbReference>
<keyword evidence="2" id="KW-1185">Reference proteome</keyword>
<dbReference type="RefSeq" id="WP_311629087.1">
    <property type="nucleotide sequence ID" value="NZ_JAVREN010000004.1"/>
</dbReference>
<sequence>MTRTLPEHGTRACYLRGCRRPECRQAHQHYMARLKLDHHRGQRRRVDAAPAAQRVRELLAAGWLYTHIADVAATSRRAVAALAHGDVRTIAPRTETAILSVQPDTAGPATIRTDPLGPVDLVAVERALDHGRPLPPLTAADRRHAAITATARGWSAHDIASRLNIAERTVTRWRRQSREATP</sequence>